<gene>
    <name evidence="2" type="ORF">BTO22_14300</name>
</gene>
<name>A0A2S7X3S1_9GAMM</name>
<dbReference type="InterPro" id="IPR021241">
    <property type="entry name" value="CsiV"/>
</dbReference>
<organism evidence="2 3">
    <name type="scientific">Aliivibrio sifiae</name>
    <dbReference type="NCBI Taxonomy" id="566293"/>
    <lineage>
        <taxon>Bacteria</taxon>
        <taxon>Pseudomonadati</taxon>
        <taxon>Pseudomonadota</taxon>
        <taxon>Gammaproteobacteria</taxon>
        <taxon>Vibrionales</taxon>
        <taxon>Vibrionaceae</taxon>
        <taxon>Aliivibrio</taxon>
    </lineage>
</organism>
<evidence type="ECO:0008006" key="4">
    <source>
        <dbReference type="Google" id="ProtNLM"/>
    </source>
</evidence>
<feature type="chain" id="PRO_5015742168" description="Peptidoglycan-binding protein" evidence="1">
    <location>
        <begin position="19"/>
        <end position="298"/>
    </location>
</feature>
<dbReference type="EMBL" id="MSCO01000002">
    <property type="protein sequence ID" value="PQJ84679.1"/>
    <property type="molecule type" value="Genomic_DNA"/>
</dbReference>
<dbReference type="RefSeq" id="WP_105056083.1">
    <property type="nucleotide sequence ID" value="NZ_CAWNRT010000002.1"/>
</dbReference>
<dbReference type="Proteomes" id="UP000239263">
    <property type="component" value="Unassembled WGS sequence"/>
</dbReference>
<dbReference type="Pfam" id="PF10972">
    <property type="entry name" value="CsiV"/>
    <property type="match status" value="1"/>
</dbReference>
<feature type="signal peptide" evidence="1">
    <location>
        <begin position="1"/>
        <end position="18"/>
    </location>
</feature>
<evidence type="ECO:0000256" key="1">
    <source>
        <dbReference type="SAM" id="SignalP"/>
    </source>
</evidence>
<keyword evidence="1" id="KW-0732">Signal</keyword>
<dbReference type="OrthoDB" id="5566524at2"/>
<evidence type="ECO:0000313" key="3">
    <source>
        <dbReference type="Proteomes" id="UP000239263"/>
    </source>
</evidence>
<dbReference type="AlphaFoldDB" id="A0A2S7X3S1"/>
<protein>
    <recommendedName>
        <fullName evidence="4">Peptidoglycan-binding protein</fullName>
    </recommendedName>
</protein>
<evidence type="ECO:0000313" key="2">
    <source>
        <dbReference type="EMBL" id="PQJ84679.1"/>
    </source>
</evidence>
<comment type="caution">
    <text evidence="2">The sequence shown here is derived from an EMBL/GenBank/DDBJ whole genome shotgun (WGS) entry which is preliminary data.</text>
</comment>
<proteinExistence type="predicted"/>
<accession>A0A2S7X3S1</accession>
<sequence>MKKFIYALILLASWPSFARQFDIEVIIFKRNVEPSSFQESWPDILAPINLERAFSYRDKKMMSSNGASLLPSGYYKLNEAYTKLQNHAGFKPLVHVAWRQGDSGSSRSPIFHIQAGQDFSDRFVADGRTIEDAKADLSLTPLDAPEPTPALVEGSETLEPESVATVKSGPLLELDGTMQVYVQHYLYVNTILDLKVPGQHEFIVNTPKEESDEVATETASITSDDTITENKAVETGITPVENPNANVQLGLLEDVTPETEVKEFLKSYRMEEKRKMRSGETHYIDHPLMGMIIQVRKV</sequence>
<reference evidence="2 3" key="1">
    <citation type="submission" date="2016-12" db="EMBL/GenBank/DDBJ databases">
        <title>Diversity of luminous bacteria.</title>
        <authorList>
            <person name="Yoshizawa S."/>
            <person name="Kogure K."/>
        </authorList>
    </citation>
    <scope>NUCLEOTIDE SEQUENCE [LARGE SCALE GENOMIC DNA]</scope>
    <source>
        <strain evidence="2 3">ATCC 33715</strain>
    </source>
</reference>